<name>A0AAV2HTW0_LYMST</name>
<sequence length="483" mass="55788">MTTFTQQNEMCHKILTQQVAALQEVTEHYNKTLLAFLIKVQSDSLSLNVEGNDFQGRFEHMYPLVQRIILYILSKTNEFKGAIDKGSENQIHVQCASSYNAQPAFKLQETYQENETKVPDHVVMKLESLEKNVSRMQKASKEFEEKQESLETALQDLRIQQEDIHEQIELSRHEKNEKNKECHTGLSDLKDDFAKSQVKIETLEQEVKSITDSMKALTSQFFSRNSFEKDAMKSIEDLSNKVEHSEAAFEAITEKVKKLEDSLDTLSCKFSDHLEDPCTLSVEKYDTLDKKYGMLCQLVFKRLSSLEELKDICNRNLTMKDSGTLKIDDIEEKIKEITREIKVIDLKFWEPLKGFSVFAELDLPPHSDFMKDFKRHCALQGVNVDETKGLYPVSVSGFYSISTSVKYKNNTLLNTLVCYTTKGSDTDTEPAECHFLYRLQGDESVTYFTELSEGDLLHLELQDNDNRMHVRIHFSCALMKRYN</sequence>
<dbReference type="AlphaFoldDB" id="A0AAV2HTW0"/>
<keyword evidence="1" id="KW-0175">Coiled coil</keyword>
<dbReference type="EMBL" id="CAXITT010000246">
    <property type="protein sequence ID" value="CAL1537015.1"/>
    <property type="molecule type" value="Genomic_DNA"/>
</dbReference>
<evidence type="ECO:0000313" key="3">
    <source>
        <dbReference type="Proteomes" id="UP001497497"/>
    </source>
</evidence>
<comment type="caution">
    <text evidence="2">The sequence shown here is derived from an EMBL/GenBank/DDBJ whole genome shotgun (WGS) entry which is preliminary data.</text>
</comment>
<proteinExistence type="predicted"/>
<gene>
    <name evidence="2" type="ORF">GSLYS_00010928001</name>
</gene>
<feature type="coiled-coil region" evidence="1">
    <location>
        <begin position="126"/>
        <end position="269"/>
    </location>
</feature>
<evidence type="ECO:0000256" key="1">
    <source>
        <dbReference type="SAM" id="Coils"/>
    </source>
</evidence>
<reference evidence="2 3" key="1">
    <citation type="submission" date="2024-04" db="EMBL/GenBank/DDBJ databases">
        <authorList>
            <consortium name="Genoscope - CEA"/>
            <person name="William W."/>
        </authorList>
    </citation>
    <scope>NUCLEOTIDE SEQUENCE [LARGE SCALE GENOMIC DNA]</scope>
</reference>
<dbReference type="Proteomes" id="UP001497497">
    <property type="component" value="Unassembled WGS sequence"/>
</dbReference>
<accession>A0AAV2HTW0</accession>
<evidence type="ECO:0000313" key="2">
    <source>
        <dbReference type="EMBL" id="CAL1537015.1"/>
    </source>
</evidence>
<protein>
    <submittedName>
        <fullName evidence="2">Uncharacterized protein</fullName>
    </submittedName>
</protein>
<organism evidence="2 3">
    <name type="scientific">Lymnaea stagnalis</name>
    <name type="common">Great pond snail</name>
    <name type="synonym">Helix stagnalis</name>
    <dbReference type="NCBI Taxonomy" id="6523"/>
    <lineage>
        <taxon>Eukaryota</taxon>
        <taxon>Metazoa</taxon>
        <taxon>Spiralia</taxon>
        <taxon>Lophotrochozoa</taxon>
        <taxon>Mollusca</taxon>
        <taxon>Gastropoda</taxon>
        <taxon>Heterobranchia</taxon>
        <taxon>Euthyneura</taxon>
        <taxon>Panpulmonata</taxon>
        <taxon>Hygrophila</taxon>
        <taxon>Lymnaeoidea</taxon>
        <taxon>Lymnaeidae</taxon>
        <taxon>Lymnaea</taxon>
    </lineage>
</organism>
<dbReference type="Gene3D" id="1.20.5.170">
    <property type="match status" value="1"/>
</dbReference>
<keyword evidence="3" id="KW-1185">Reference proteome</keyword>
<dbReference type="SUPFAM" id="SSF57997">
    <property type="entry name" value="Tropomyosin"/>
    <property type="match status" value="1"/>
</dbReference>
<feature type="coiled-coil region" evidence="1">
    <location>
        <begin position="320"/>
        <end position="347"/>
    </location>
</feature>